<accession>A0ABX6P317</accession>
<dbReference type="Proteomes" id="UP000500826">
    <property type="component" value="Chromosome"/>
</dbReference>
<evidence type="ECO:0000313" key="5">
    <source>
        <dbReference type="Proteomes" id="UP000500826"/>
    </source>
</evidence>
<organism evidence="4 5">
    <name type="scientific">Ramlibacter terrae</name>
    <dbReference type="NCBI Taxonomy" id="2732511"/>
    <lineage>
        <taxon>Bacteria</taxon>
        <taxon>Pseudomonadati</taxon>
        <taxon>Pseudomonadota</taxon>
        <taxon>Betaproteobacteria</taxon>
        <taxon>Burkholderiales</taxon>
        <taxon>Comamonadaceae</taxon>
        <taxon>Ramlibacter</taxon>
    </lineage>
</organism>
<dbReference type="PANTHER" id="PTHR43037">
    <property type="entry name" value="UNNAMED PRODUCT-RELATED"/>
    <property type="match status" value="1"/>
</dbReference>
<dbReference type="InterPro" id="IPR010126">
    <property type="entry name" value="Esterase_phb"/>
</dbReference>
<dbReference type="PANTHER" id="PTHR43037:SF1">
    <property type="entry name" value="BLL1128 PROTEIN"/>
    <property type="match status" value="1"/>
</dbReference>
<evidence type="ECO:0000256" key="1">
    <source>
        <dbReference type="ARBA" id="ARBA00022729"/>
    </source>
</evidence>
<dbReference type="EMBL" id="CP053418">
    <property type="protein sequence ID" value="QJW84462.1"/>
    <property type="molecule type" value="Genomic_DNA"/>
</dbReference>
<protein>
    <submittedName>
        <fullName evidence="4">PHB depolymerase family esterase</fullName>
    </submittedName>
</protein>
<gene>
    <name evidence="4" type="ORF">HK414_14040</name>
</gene>
<reference evidence="4 5" key="1">
    <citation type="submission" date="2020-05" db="EMBL/GenBank/DDBJ databases">
        <title>Ramlibacter rhizophilus sp. nov., isolated from rhizosphere soil of national flower Mugunghwa from South Korea.</title>
        <authorList>
            <person name="Zheng-Fei Y."/>
            <person name="Huan T."/>
        </authorList>
    </citation>
    <scope>NUCLEOTIDE SEQUENCE [LARGE SCALE GENOMIC DNA]</scope>
    <source>
        <strain evidence="4 5">H242</strain>
    </source>
</reference>
<proteinExistence type="predicted"/>
<dbReference type="Pfam" id="PF10503">
    <property type="entry name" value="Esterase_PHB"/>
    <property type="match status" value="1"/>
</dbReference>
<dbReference type="Gene3D" id="3.40.50.1820">
    <property type="entry name" value="alpha/beta hydrolase"/>
    <property type="match status" value="1"/>
</dbReference>
<keyword evidence="2" id="KW-0378">Hydrolase</keyword>
<name>A0ABX6P317_9BURK</name>
<evidence type="ECO:0000256" key="2">
    <source>
        <dbReference type="ARBA" id="ARBA00022801"/>
    </source>
</evidence>
<feature type="region of interest" description="Disordered" evidence="3">
    <location>
        <begin position="263"/>
        <end position="295"/>
    </location>
</feature>
<reference evidence="4 5" key="2">
    <citation type="submission" date="2020-05" db="EMBL/GenBank/DDBJ databases">
        <authorList>
            <person name="Khan S.A."/>
            <person name="Jeon C.O."/>
            <person name="Chun B.H."/>
        </authorList>
    </citation>
    <scope>NUCLEOTIDE SEQUENCE [LARGE SCALE GENOMIC DNA]</scope>
    <source>
        <strain evidence="4 5">H242</strain>
    </source>
</reference>
<keyword evidence="1" id="KW-0732">Signal</keyword>
<dbReference type="InterPro" id="IPR029058">
    <property type="entry name" value="AB_hydrolase_fold"/>
</dbReference>
<evidence type="ECO:0000256" key="3">
    <source>
        <dbReference type="SAM" id="MobiDB-lite"/>
    </source>
</evidence>
<evidence type="ECO:0000313" key="4">
    <source>
        <dbReference type="EMBL" id="QJW84462.1"/>
    </source>
</evidence>
<keyword evidence="5" id="KW-1185">Reference proteome</keyword>
<sequence length="351" mass="36815">MQFSFHRLLQDATRLTRSGRLQAATHAIHPALRAVPGGRAEAPSSPADIVIDVEAREPGTGSTTAPQAPPRGEGSVVTGRFGSGTQARDWRLYIPPQAGERPLPLVVMLHGCKQDPDDFAAGTRMDDAAREHGCFVLYPAQSKQANPQGCWNWFKHSHQQRGRGEPALLAGMTRDILQKHPVDPARVYVAGLSAGGAMAAILAGAYPELYAAAGVHSGLAAGSADDLSSALAAMRSGSAGAAEAPDRPIIVFHGDADRTVHPSNGGHVLEGSLPAGTAAETQQERPGRGRGYTRSVHRAPDGRVVAEHWVVHGSPHAWSGGSAAGSYTDPKGPDATREMLRFFLAVTPGGE</sequence>
<dbReference type="NCBIfam" id="TIGR01840">
    <property type="entry name" value="esterase_phb"/>
    <property type="match status" value="1"/>
</dbReference>
<dbReference type="SUPFAM" id="SSF53474">
    <property type="entry name" value="alpha/beta-Hydrolases"/>
    <property type="match status" value="1"/>
</dbReference>
<dbReference type="InterPro" id="IPR050955">
    <property type="entry name" value="Plant_Biomass_Hydrol_Est"/>
</dbReference>